<feature type="transmembrane region" description="Helical" evidence="14">
    <location>
        <begin position="232"/>
        <end position="255"/>
    </location>
</feature>
<keyword evidence="12" id="KW-0175">Coiled coil</keyword>
<keyword evidence="9 11" id="KW-0675">Receptor</keyword>
<evidence type="ECO:0000256" key="2">
    <source>
        <dbReference type="ARBA" id="ARBA00004651"/>
    </source>
</evidence>
<gene>
    <name evidence="16" type="ORF">QTO34_015370</name>
</gene>
<evidence type="ECO:0000313" key="17">
    <source>
        <dbReference type="Proteomes" id="UP001177744"/>
    </source>
</evidence>
<keyword evidence="10 11" id="KW-0807">Transducer</keyword>
<comment type="similarity">
    <text evidence="3 11">Belongs to the G-protein coupled receptor 1 family.</text>
</comment>
<evidence type="ECO:0000313" key="16">
    <source>
        <dbReference type="EMBL" id="KAK1342604.1"/>
    </source>
</evidence>
<dbReference type="EMBL" id="JAULJE010000005">
    <property type="protein sequence ID" value="KAK1342604.1"/>
    <property type="molecule type" value="Genomic_DNA"/>
</dbReference>
<keyword evidence="7 11" id="KW-0297">G-protein coupled receptor</keyword>
<evidence type="ECO:0000256" key="1">
    <source>
        <dbReference type="ARBA" id="ARBA00003929"/>
    </source>
</evidence>
<feature type="region of interest" description="Disordered" evidence="13">
    <location>
        <begin position="348"/>
        <end position="378"/>
    </location>
</feature>
<organism evidence="16 17">
    <name type="scientific">Cnephaeus nilssonii</name>
    <name type="common">Northern bat</name>
    <name type="synonym">Eptesicus nilssonii</name>
    <dbReference type="NCBI Taxonomy" id="3371016"/>
    <lineage>
        <taxon>Eukaryota</taxon>
        <taxon>Metazoa</taxon>
        <taxon>Chordata</taxon>
        <taxon>Craniata</taxon>
        <taxon>Vertebrata</taxon>
        <taxon>Euteleostomi</taxon>
        <taxon>Mammalia</taxon>
        <taxon>Eutheria</taxon>
        <taxon>Laurasiatheria</taxon>
        <taxon>Chiroptera</taxon>
        <taxon>Yangochiroptera</taxon>
        <taxon>Vespertilionidae</taxon>
        <taxon>Cnephaeus</taxon>
    </lineage>
</organism>
<dbReference type="GO" id="GO:0004930">
    <property type="term" value="F:G protein-coupled receptor activity"/>
    <property type="evidence" value="ECO:0007669"/>
    <property type="project" value="UniProtKB-KW"/>
</dbReference>
<dbReference type="GO" id="GO:0005886">
    <property type="term" value="C:plasma membrane"/>
    <property type="evidence" value="ECO:0007669"/>
    <property type="project" value="UniProtKB-SubCell"/>
</dbReference>
<dbReference type="Gene3D" id="1.20.1070.10">
    <property type="entry name" value="Rhodopsin 7-helix transmembrane proteins"/>
    <property type="match status" value="1"/>
</dbReference>
<evidence type="ECO:0000256" key="9">
    <source>
        <dbReference type="ARBA" id="ARBA00023170"/>
    </source>
</evidence>
<dbReference type="AlphaFoldDB" id="A0AA40I437"/>
<evidence type="ECO:0000256" key="12">
    <source>
        <dbReference type="SAM" id="Coils"/>
    </source>
</evidence>
<dbReference type="Pfam" id="PF13853">
    <property type="entry name" value="7tm_4"/>
    <property type="match status" value="2"/>
</dbReference>
<keyword evidence="4" id="KW-1003">Cell membrane</keyword>
<name>A0AA40I437_CNENI</name>
<evidence type="ECO:0000256" key="6">
    <source>
        <dbReference type="ARBA" id="ARBA00022989"/>
    </source>
</evidence>
<comment type="subcellular location">
    <subcellularLocation>
        <location evidence="2">Cell membrane</location>
        <topology evidence="2">Multi-pass membrane protein</topology>
    </subcellularLocation>
</comment>
<feature type="transmembrane region" description="Helical" evidence="14">
    <location>
        <begin position="267"/>
        <end position="287"/>
    </location>
</feature>
<evidence type="ECO:0000256" key="8">
    <source>
        <dbReference type="ARBA" id="ARBA00023136"/>
    </source>
</evidence>
<keyword evidence="6 14" id="KW-1133">Transmembrane helix</keyword>
<evidence type="ECO:0000256" key="10">
    <source>
        <dbReference type="ARBA" id="ARBA00023224"/>
    </source>
</evidence>
<evidence type="ECO:0000256" key="7">
    <source>
        <dbReference type="ARBA" id="ARBA00023040"/>
    </source>
</evidence>
<reference evidence="16" key="1">
    <citation type="submission" date="2023-06" db="EMBL/GenBank/DDBJ databases">
        <title>Reference genome for the Northern bat (Eptesicus nilssonii), a most northern bat species.</title>
        <authorList>
            <person name="Laine V.N."/>
            <person name="Pulliainen A.T."/>
            <person name="Lilley T.M."/>
        </authorList>
    </citation>
    <scope>NUCLEOTIDE SEQUENCE</scope>
    <source>
        <strain evidence="16">BLF_Eptnil</strain>
        <tissue evidence="16">Kidney</tissue>
    </source>
</reference>
<feature type="transmembrane region" description="Helical" evidence="14">
    <location>
        <begin position="92"/>
        <end position="115"/>
    </location>
</feature>
<dbReference type="PROSITE" id="PS50262">
    <property type="entry name" value="G_PROTEIN_RECEP_F1_2"/>
    <property type="match status" value="1"/>
</dbReference>
<comment type="function">
    <text evidence="1">Putative odorant or sperm cell receptor.</text>
</comment>
<feature type="coiled-coil region" evidence="12">
    <location>
        <begin position="14"/>
        <end position="62"/>
    </location>
</feature>
<dbReference type="InterPro" id="IPR000276">
    <property type="entry name" value="GPCR_Rhodpsn"/>
</dbReference>
<accession>A0AA40I437</accession>
<evidence type="ECO:0000256" key="11">
    <source>
        <dbReference type="RuleBase" id="RU000688"/>
    </source>
</evidence>
<comment type="caution">
    <text evidence="16">The sequence shown here is derived from an EMBL/GenBank/DDBJ whole genome shotgun (WGS) entry which is preliminary data.</text>
</comment>
<evidence type="ECO:0000256" key="13">
    <source>
        <dbReference type="SAM" id="MobiDB-lite"/>
    </source>
</evidence>
<evidence type="ECO:0000259" key="15">
    <source>
        <dbReference type="PROSITE" id="PS50262"/>
    </source>
</evidence>
<dbReference type="InterPro" id="IPR000725">
    <property type="entry name" value="Olfact_rcpt"/>
</dbReference>
<dbReference type="InterPro" id="IPR017452">
    <property type="entry name" value="GPCR_Rhodpsn_7TM"/>
</dbReference>
<dbReference type="SUPFAM" id="SSF81321">
    <property type="entry name" value="Family A G protein-coupled receptor-like"/>
    <property type="match status" value="1"/>
</dbReference>
<dbReference type="PROSITE" id="PS00237">
    <property type="entry name" value="G_PROTEIN_RECEP_F1_1"/>
    <property type="match status" value="1"/>
</dbReference>
<evidence type="ECO:0000256" key="4">
    <source>
        <dbReference type="ARBA" id="ARBA00022475"/>
    </source>
</evidence>
<proteinExistence type="inferred from homology"/>
<protein>
    <recommendedName>
        <fullName evidence="15">G-protein coupled receptors family 1 profile domain-containing protein</fullName>
    </recommendedName>
</protein>
<evidence type="ECO:0000256" key="5">
    <source>
        <dbReference type="ARBA" id="ARBA00022692"/>
    </source>
</evidence>
<dbReference type="FunFam" id="1.10.1220.70:FF:000001">
    <property type="entry name" value="Olfactory receptor"/>
    <property type="match status" value="1"/>
</dbReference>
<keyword evidence="8 14" id="KW-0472">Membrane</keyword>
<dbReference type="Gene3D" id="1.10.1220.70">
    <property type="match status" value="1"/>
</dbReference>
<dbReference type="Proteomes" id="UP001177744">
    <property type="component" value="Unassembled WGS sequence"/>
</dbReference>
<sequence length="378" mass="41656">MTEKEFRVMVVEFIHQMDEKINNLCKNQEEMKSDIATIKNTMESFNSRLEEAEDQISELEDQSPHLMEPGNLTGVSEFLLLGFSEKPALQPLIFGLFLSMYLITVLGNLLIILAVSSDSHLHTPMYFFLSNLSLTSVSPPPPSQRCYGTFRHRANPSPMKAVSPDVFFPTFAGLDNCLLTVMAYDRFVAICHPLHYTVIMNPGSVDCWFWCPGSQIVSSIRAIPSAQGKYKAFSTCVSHLSVVSLFYCTCLGVYLSSAATQSSHSSAAASVMYTVVTPMLNPFIYSLRNKDIKGALKQFFGMEAIKNQLKEIKAPDCAEPSPDCTEPQFQAKPWEAGLMLGELGCGAEAQRSGERQSSGGAHMNARRGQTVACAAELP</sequence>
<evidence type="ECO:0000256" key="3">
    <source>
        <dbReference type="ARBA" id="ARBA00010663"/>
    </source>
</evidence>
<dbReference type="PRINTS" id="PR00237">
    <property type="entry name" value="GPCRRHODOPSN"/>
</dbReference>
<evidence type="ECO:0000256" key="14">
    <source>
        <dbReference type="SAM" id="Phobius"/>
    </source>
</evidence>
<dbReference type="GO" id="GO:0004984">
    <property type="term" value="F:olfactory receptor activity"/>
    <property type="evidence" value="ECO:0007669"/>
    <property type="project" value="InterPro"/>
</dbReference>
<dbReference type="PANTHER" id="PTHR48001">
    <property type="entry name" value="OLFACTORY RECEPTOR"/>
    <property type="match status" value="1"/>
</dbReference>
<feature type="domain" description="G-protein coupled receptors family 1 profile" evidence="15">
    <location>
        <begin position="107"/>
        <end position="202"/>
    </location>
</feature>
<keyword evidence="17" id="KW-1185">Reference proteome</keyword>
<keyword evidence="5 11" id="KW-0812">Transmembrane</keyword>